<dbReference type="AlphaFoldDB" id="A0A931SAZ2"/>
<proteinExistence type="predicted"/>
<reference evidence="1" key="1">
    <citation type="submission" date="2020-07" db="EMBL/GenBank/DDBJ databases">
        <title>Huge and variable diversity of episymbiotic CPR bacteria and DPANN archaea in groundwater ecosystems.</title>
        <authorList>
            <person name="He C.Y."/>
            <person name="Keren R."/>
            <person name="Whittaker M."/>
            <person name="Farag I.F."/>
            <person name="Doudna J."/>
            <person name="Cate J.H.D."/>
            <person name="Banfield J.F."/>
        </authorList>
    </citation>
    <scope>NUCLEOTIDE SEQUENCE</scope>
    <source>
        <strain evidence="1">NC_groundwater_193_Ag_S-0.1um_51_7</strain>
    </source>
</reference>
<comment type="caution">
    <text evidence="1">The sequence shown here is derived from an EMBL/GenBank/DDBJ whole genome shotgun (WGS) entry which is preliminary data.</text>
</comment>
<sequence length="93" mass="10247">MLRHLGEDIKNKSYAHRASELVYSDTKLLLKVRGFLKKRRHPASDSVKSALRSGNTATIHLTSRAAASELNILRSGILKALEGMGVTTLRFTA</sequence>
<name>A0A931SAZ2_9BACT</name>
<dbReference type="Proteomes" id="UP000724148">
    <property type="component" value="Unassembled WGS sequence"/>
</dbReference>
<organism evidence="1 2">
    <name type="scientific">Candidatus Sungiibacteriota bacterium</name>
    <dbReference type="NCBI Taxonomy" id="2750080"/>
    <lineage>
        <taxon>Bacteria</taxon>
        <taxon>Candidatus Sungiibacteriota</taxon>
    </lineage>
</organism>
<gene>
    <name evidence="1" type="ORF">HYT40_00470</name>
</gene>
<evidence type="ECO:0000313" key="1">
    <source>
        <dbReference type="EMBL" id="MBI2096622.1"/>
    </source>
</evidence>
<dbReference type="EMBL" id="JACOZA010000006">
    <property type="protein sequence ID" value="MBI2096622.1"/>
    <property type="molecule type" value="Genomic_DNA"/>
</dbReference>
<protein>
    <submittedName>
        <fullName evidence="1">Uncharacterized protein</fullName>
    </submittedName>
</protein>
<evidence type="ECO:0000313" key="2">
    <source>
        <dbReference type="Proteomes" id="UP000724148"/>
    </source>
</evidence>
<accession>A0A931SAZ2</accession>